<evidence type="ECO:0000256" key="2">
    <source>
        <dbReference type="ARBA" id="ARBA00022729"/>
    </source>
</evidence>
<evidence type="ECO:0000256" key="1">
    <source>
        <dbReference type="ARBA" id="ARBA00022659"/>
    </source>
</evidence>
<evidence type="ECO:0000256" key="8">
    <source>
        <dbReference type="SAM" id="Phobius"/>
    </source>
</evidence>
<feature type="disulfide bond" evidence="6">
    <location>
        <begin position="538"/>
        <end position="565"/>
    </location>
</feature>
<dbReference type="PROSITE" id="PS50923">
    <property type="entry name" value="SUSHI"/>
    <property type="match status" value="4"/>
</dbReference>
<evidence type="ECO:0000259" key="10">
    <source>
        <dbReference type="PROSITE" id="PS50923"/>
    </source>
</evidence>
<feature type="disulfide bond" evidence="6">
    <location>
        <begin position="451"/>
        <end position="494"/>
    </location>
</feature>
<feature type="disulfide bond" evidence="6">
    <location>
        <begin position="480"/>
        <end position="507"/>
    </location>
</feature>
<feature type="region of interest" description="Disordered" evidence="7">
    <location>
        <begin position="717"/>
        <end position="742"/>
    </location>
</feature>
<gene>
    <name evidence="11" type="ORF">CYNAS_LOCUS4597</name>
</gene>
<dbReference type="PANTHER" id="PTHR46393">
    <property type="entry name" value="SUSHI DOMAIN-CONTAINING PROTEIN"/>
    <property type="match status" value="1"/>
</dbReference>
<dbReference type="Pfam" id="PF00059">
    <property type="entry name" value="Lectin_C"/>
    <property type="match status" value="1"/>
</dbReference>
<dbReference type="Gene3D" id="3.10.100.10">
    <property type="entry name" value="Mannose-Binding Protein A, subunit A"/>
    <property type="match status" value="1"/>
</dbReference>
<sequence length="742" mass="81564">MTLLVPPGQLQVRNFPFKNQKHDFFSLLATLACLRAAQPVLFQHPAQVASARWPVGSRSWGGKQMLTLLLLCICSTVTAHYCPHPFVPENGHVLFDGPNFNTPFPSNTVAKYSCAAGFDKVGGTDERICEQSGSWSGEAPSSGTSSASVSRALCTISDNVQGSWWEVDLLNSYEVRGVSVRLGKQSSPIMNIYLIQQNGDLRQCDISGYSFVENATVFVMCESTKVEKVRIVAETRLHLCEARVFATNAVSAWQCSQTMMDVLGVFDGLCYSASREERADWLGAQRKCLDRGGTLPMKMSEVSQRGLRAALAATPFQKEFYWIGVSSSLTDWRWADGTTVADEDADWSNAMILPSNRAEAVVLARLAEWRWIPSAQNVWNSFICQSKLKSCTYPGVGEAGRVSFSSQNLAIGSFSVYTCEEGYELEGEAERSCEDDARWSGTIPLCKKKKCANVDIWSGGGIVRLLNGTNEYGNEIEYECLTGWKLIGDGRRRCQQDGTWSGTAPTCKVVDCEEPPAIPNGSVAATKTTFGSLANYSCQEGYRLIGHAFVTCGAKGIWEPAIPVCYDVAKLRELKSESNENHAGLAVLVVVLGLLLVFAVLRYSKTNRSVEISDKPSQHYGAPNVIYAIPSMIPNRPDSVVYYAPSAPLTKMELPPHLSKMDLPPHLISLKPLPAGHFTTMPISRPLIRPQLPIFSASPTPSQLLYSFDYEPIYDVPPDVGKSDNTPEENIYEKLPDVRPDS</sequence>
<keyword evidence="8" id="KW-0812">Transmembrane</keyword>
<comment type="caution">
    <text evidence="6">Lacks conserved residue(s) required for the propagation of feature annotation.</text>
</comment>
<protein>
    <submittedName>
        <fullName evidence="11">Uncharacterized protein</fullName>
    </submittedName>
</protein>
<feature type="domain" description="Sushi" evidence="10">
    <location>
        <begin position="389"/>
        <end position="448"/>
    </location>
</feature>
<dbReference type="CDD" id="cd00037">
    <property type="entry name" value="CLECT"/>
    <property type="match status" value="1"/>
</dbReference>
<dbReference type="Proteomes" id="UP001176961">
    <property type="component" value="Unassembled WGS sequence"/>
</dbReference>
<dbReference type="CDD" id="cd00033">
    <property type="entry name" value="CCP"/>
    <property type="match status" value="4"/>
</dbReference>
<dbReference type="InterPro" id="IPR016186">
    <property type="entry name" value="C-type_lectin-like/link_sf"/>
</dbReference>
<dbReference type="AlphaFoldDB" id="A0AA36GFI9"/>
<keyword evidence="2" id="KW-0732">Signal</keyword>
<keyword evidence="5" id="KW-0325">Glycoprotein</keyword>
<evidence type="ECO:0000256" key="7">
    <source>
        <dbReference type="SAM" id="MobiDB-lite"/>
    </source>
</evidence>
<dbReference type="SMART" id="SM00032">
    <property type="entry name" value="CCP"/>
    <property type="match status" value="4"/>
</dbReference>
<dbReference type="SUPFAM" id="SSF57535">
    <property type="entry name" value="Complement control module/SCR domain"/>
    <property type="match status" value="4"/>
</dbReference>
<name>A0AA36GFI9_CYLNA</name>
<accession>A0AA36GFI9</accession>
<feature type="domain" description="Sushi" evidence="10">
    <location>
        <begin position="80"/>
        <end position="144"/>
    </location>
</feature>
<comment type="caution">
    <text evidence="11">The sequence shown here is derived from an EMBL/GenBank/DDBJ whole genome shotgun (WGS) entry which is preliminary data.</text>
</comment>
<dbReference type="PANTHER" id="PTHR46393:SF7">
    <property type="entry name" value="COMPLEMENT C2"/>
    <property type="match status" value="1"/>
</dbReference>
<evidence type="ECO:0000313" key="12">
    <source>
        <dbReference type="Proteomes" id="UP001176961"/>
    </source>
</evidence>
<keyword evidence="3" id="KW-0677">Repeat</keyword>
<dbReference type="SUPFAM" id="SSF49785">
    <property type="entry name" value="Galactose-binding domain-like"/>
    <property type="match status" value="1"/>
</dbReference>
<proteinExistence type="predicted"/>
<dbReference type="InterPro" id="IPR035976">
    <property type="entry name" value="Sushi/SCR/CCP_sf"/>
</dbReference>
<dbReference type="SMART" id="SM00034">
    <property type="entry name" value="CLECT"/>
    <property type="match status" value="1"/>
</dbReference>
<dbReference type="PROSITE" id="PS50041">
    <property type="entry name" value="C_TYPE_LECTIN_2"/>
    <property type="match status" value="1"/>
</dbReference>
<feature type="domain" description="Sushi" evidence="10">
    <location>
        <begin position="449"/>
        <end position="509"/>
    </location>
</feature>
<feature type="domain" description="C-type lectin" evidence="9">
    <location>
        <begin position="266"/>
        <end position="385"/>
    </location>
</feature>
<dbReference type="InterPro" id="IPR000436">
    <property type="entry name" value="Sushi_SCR_CCP_dom"/>
</dbReference>
<organism evidence="11 12">
    <name type="scientific">Cylicocyclus nassatus</name>
    <name type="common">Nematode worm</name>
    <dbReference type="NCBI Taxonomy" id="53992"/>
    <lineage>
        <taxon>Eukaryota</taxon>
        <taxon>Metazoa</taxon>
        <taxon>Ecdysozoa</taxon>
        <taxon>Nematoda</taxon>
        <taxon>Chromadorea</taxon>
        <taxon>Rhabditida</taxon>
        <taxon>Rhabditina</taxon>
        <taxon>Rhabditomorpha</taxon>
        <taxon>Strongyloidea</taxon>
        <taxon>Strongylidae</taxon>
        <taxon>Cylicocyclus</taxon>
    </lineage>
</organism>
<dbReference type="EMBL" id="CATQJL010000112">
    <property type="protein sequence ID" value="CAJ0592614.1"/>
    <property type="molecule type" value="Genomic_DNA"/>
</dbReference>
<feature type="transmembrane region" description="Helical" evidence="8">
    <location>
        <begin position="582"/>
        <end position="601"/>
    </location>
</feature>
<keyword evidence="1 6" id="KW-0768">Sushi</keyword>
<evidence type="ECO:0000256" key="4">
    <source>
        <dbReference type="ARBA" id="ARBA00023157"/>
    </source>
</evidence>
<keyword evidence="4 6" id="KW-1015">Disulfide bond</keyword>
<keyword evidence="8" id="KW-0472">Membrane</keyword>
<keyword evidence="8" id="KW-1133">Transmembrane helix</keyword>
<feature type="domain" description="Sushi" evidence="10">
    <location>
        <begin position="510"/>
        <end position="567"/>
    </location>
</feature>
<feature type="compositionally biased region" description="Basic and acidic residues" evidence="7">
    <location>
        <begin position="731"/>
        <end position="742"/>
    </location>
</feature>
<evidence type="ECO:0000256" key="5">
    <source>
        <dbReference type="ARBA" id="ARBA00023180"/>
    </source>
</evidence>
<evidence type="ECO:0000259" key="9">
    <source>
        <dbReference type="PROSITE" id="PS50041"/>
    </source>
</evidence>
<reference evidence="11" key="1">
    <citation type="submission" date="2023-07" db="EMBL/GenBank/DDBJ databases">
        <authorList>
            <consortium name="CYATHOMIX"/>
        </authorList>
    </citation>
    <scope>NUCLEOTIDE SEQUENCE</scope>
    <source>
        <strain evidence="11">N/A</strain>
    </source>
</reference>
<dbReference type="InterPro" id="IPR001304">
    <property type="entry name" value="C-type_lectin-like"/>
</dbReference>
<evidence type="ECO:0000313" key="11">
    <source>
        <dbReference type="EMBL" id="CAJ0592614.1"/>
    </source>
</evidence>
<dbReference type="Gene3D" id="2.10.70.10">
    <property type="entry name" value="Complement Module, domain 1"/>
    <property type="match status" value="4"/>
</dbReference>
<evidence type="ECO:0000256" key="6">
    <source>
        <dbReference type="PROSITE-ProRule" id="PRU00302"/>
    </source>
</evidence>
<dbReference type="InterPro" id="IPR008979">
    <property type="entry name" value="Galactose-bd-like_sf"/>
</dbReference>
<evidence type="ECO:0000256" key="3">
    <source>
        <dbReference type="ARBA" id="ARBA00022737"/>
    </source>
</evidence>
<dbReference type="InterPro" id="IPR016187">
    <property type="entry name" value="CTDL_fold"/>
</dbReference>
<feature type="disulfide bond" evidence="6">
    <location>
        <begin position="419"/>
        <end position="446"/>
    </location>
</feature>
<keyword evidence="12" id="KW-1185">Reference proteome</keyword>
<dbReference type="SUPFAM" id="SSF56436">
    <property type="entry name" value="C-type lectin-like"/>
    <property type="match status" value="1"/>
</dbReference>
<dbReference type="Pfam" id="PF00084">
    <property type="entry name" value="Sushi"/>
    <property type="match status" value="4"/>
</dbReference>